<dbReference type="AlphaFoldDB" id="A0A6B0XX69"/>
<accession>A0A6B0XX69</accession>
<protein>
    <submittedName>
        <fullName evidence="2">Uncharacterized protein</fullName>
    </submittedName>
</protein>
<gene>
    <name evidence="2" type="ORF">F4Y60_03475</name>
</gene>
<dbReference type="EMBL" id="VXRY01000135">
    <property type="protein sequence ID" value="MXY33148.1"/>
    <property type="molecule type" value="Genomic_DNA"/>
</dbReference>
<reference evidence="2" key="1">
    <citation type="submission" date="2019-09" db="EMBL/GenBank/DDBJ databases">
        <title>Characterisation of the sponge microbiome using genome-centric metagenomics.</title>
        <authorList>
            <person name="Engelberts J.P."/>
            <person name="Robbins S.J."/>
            <person name="De Goeij J.M."/>
            <person name="Aranda M."/>
            <person name="Bell S.C."/>
            <person name="Webster N.S."/>
        </authorList>
    </citation>
    <scope>NUCLEOTIDE SEQUENCE</scope>
    <source>
        <strain evidence="2">SB0664_bin_43</strain>
    </source>
</reference>
<evidence type="ECO:0000256" key="1">
    <source>
        <dbReference type="SAM" id="MobiDB-lite"/>
    </source>
</evidence>
<comment type="caution">
    <text evidence="2">The sequence shown here is derived from an EMBL/GenBank/DDBJ whole genome shotgun (WGS) entry which is preliminary data.</text>
</comment>
<proteinExistence type="predicted"/>
<evidence type="ECO:0000313" key="2">
    <source>
        <dbReference type="EMBL" id="MXY33148.1"/>
    </source>
</evidence>
<organism evidence="2">
    <name type="scientific">Boseongicola sp. SB0664_bin_43</name>
    <dbReference type="NCBI Taxonomy" id="2604844"/>
    <lineage>
        <taxon>Bacteria</taxon>
        <taxon>Pseudomonadati</taxon>
        <taxon>Pseudomonadota</taxon>
        <taxon>Alphaproteobacteria</taxon>
        <taxon>Rhodobacterales</taxon>
        <taxon>Paracoccaceae</taxon>
        <taxon>Boseongicola</taxon>
    </lineage>
</organism>
<name>A0A6B0XX69_9RHOB</name>
<feature type="region of interest" description="Disordered" evidence="1">
    <location>
        <begin position="83"/>
        <end position="105"/>
    </location>
</feature>
<feature type="compositionally biased region" description="Low complexity" evidence="1">
    <location>
        <begin position="90"/>
        <end position="101"/>
    </location>
</feature>
<sequence>MRDFEARELNVRYGDAVHMAGVNVSGLAGFLLARTAVAFSCRKPKDRNDMAFVLSHNELRCRAAAAASARACFIGENAAAAKGCKSPWDASPSRPARSRSPLTGDGYQDACPWAAARRRIQIVAL</sequence>